<dbReference type="Pfam" id="PF12836">
    <property type="entry name" value="HHH_3"/>
    <property type="match status" value="1"/>
</dbReference>
<dbReference type="EMBL" id="FOOE01000003">
    <property type="protein sequence ID" value="SFF58039.1"/>
    <property type="molecule type" value="Genomic_DNA"/>
</dbReference>
<dbReference type="RefSeq" id="WP_027638618.1">
    <property type="nucleotide sequence ID" value="NZ_BAAACD010000003.1"/>
</dbReference>
<feature type="transmembrane region" description="Helical" evidence="2">
    <location>
        <begin position="7"/>
        <end position="26"/>
    </location>
</feature>
<dbReference type="PANTHER" id="PTHR21180:SF32">
    <property type="entry name" value="ENDONUCLEASE_EXONUCLEASE_PHOSPHATASE FAMILY DOMAIN-CONTAINING PROTEIN 1"/>
    <property type="match status" value="1"/>
</dbReference>
<organism evidence="4 5">
    <name type="scientific">Clostridium cadaveris</name>
    <dbReference type="NCBI Taxonomy" id="1529"/>
    <lineage>
        <taxon>Bacteria</taxon>
        <taxon>Bacillati</taxon>
        <taxon>Bacillota</taxon>
        <taxon>Clostridia</taxon>
        <taxon>Eubacteriales</taxon>
        <taxon>Clostridiaceae</taxon>
        <taxon>Clostridium</taxon>
    </lineage>
</organism>
<evidence type="ECO:0000256" key="2">
    <source>
        <dbReference type="SAM" id="Phobius"/>
    </source>
</evidence>
<keyword evidence="2" id="KW-0812">Transmembrane</keyword>
<keyword evidence="2" id="KW-0472">Membrane</keyword>
<dbReference type="GO" id="GO:0015627">
    <property type="term" value="C:type II protein secretion system complex"/>
    <property type="evidence" value="ECO:0007669"/>
    <property type="project" value="TreeGrafter"/>
</dbReference>
<dbReference type="STRING" id="1529.SAMN04487885_103120"/>
<dbReference type="PANTHER" id="PTHR21180">
    <property type="entry name" value="ENDONUCLEASE/EXONUCLEASE/PHOSPHATASE FAMILY DOMAIN-CONTAINING PROTEIN 1"/>
    <property type="match status" value="1"/>
</dbReference>
<reference evidence="4 5" key="1">
    <citation type="submission" date="2016-10" db="EMBL/GenBank/DDBJ databases">
        <authorList>
            <person name="de Groot N.N."/>
        </authorList>
    </citation>
    <scope>NUCLEOTIDE SEQUENCE [LARGE SCALE GENOMIC DNA]</scope>
    <source>
        <strain evidence="4 5">NLAE-zl-G419</strain>
    </source>
</reference>
<dbReference type="InterPro" id="IPR019554">
    <property type="entry name" value="Soluble_ligand-bd"/>
</dbReference>
<dbReference type="Gene3D" id="3.10.560.10">
    <property type="entry name" value="Outer membrane lipoprotein wza domain like"/>
    <property type="match status" value="1"/>
</dbReference>
<dbReference type="OrthoDB" id="9790239at2"/>
<feature type="domain" description="Helix-hairpin-helix DNA-binding motif class 1" evidence="3">
    <location>
        <begin position="187"/>
        <end position="206"/>
    </location>
</feature>
<dbReference type="InterPro" id="IPR010994">
    <property type="entry name" value="RuvA_2-like"/>
</dbReference>
<proteinExistence type="predicted"/>
<sequence>MKKKDKYIGGIVIASLIVIGIIIGYFKSQPKVYKDEDIFVDVPVSNENKSTAVSASKDKVVVEVKGEVKNPDVYIMGTDSIVKDLILEAGGITEKGDLSHVNQAMTLKKGDCITIPSKAEDNGEASGTQGTPSNNVASSQSAKTPSGKIDVNRASKEELKSVPGIGDVTAGKIIDYREKNGPFGSLDDLKKVGRIGDTTLKKFQDYLEVR</sequence>
<gene>
    <name evidence="4" type="ORF">SAMN04487885_103120</name>
</gene>
<dbReference type="AlphaFoldDB" id="A0A1I2JV35"/>
<dbReference type="Pfam" id="PF10531">
    <property type="entry name" value="SLBB"/>
    <property type="match status" value="1"/>
</dbReference>
<feature type="domain" description="Helix-hairpin-helix DNA-binding motif class 1" evidence="3">
    <location>
        <begin position="157"/>
        <end position="176"/>
    </location>
</feature>
<dbReference type="Proteomes" id="UP000182135">
    <property type="component" value="Unassembled WGS sequence"/>
</dbReference>
<dbReference type="SUPFAM" id="SSF47781">
    <property type="entry name" value="RuvA domain 2-like"/>
    <property type="match status" value="1"/>
</dbReference>
<name>A0A1I2JV35_9CLOT</name>
<evidence type="ECO:0000313" key="4">
    <source>
        <dbReference type="EMBL" id="SFF58039.1"/>
    </source>
</evidence>
<protein>
    <submittedName>
        <fullName evidence="4">Competence protein ComEA</fullName>
    </submittedName>
</protein>
<keyword evidence="2" id="KW-1133">Transmembrane helix</keyword>
<dbReference type="InterPro" id="IPR051675">
    <property type="entry name" value="Endo/Exo/Phosphatase_dom_1"/>
</dbReference>
<dbReference type="GO" id="GO:0006281">
    <property type="term" value="P:DNA repair"/>
    <property type="evidence" value="ECO:0007669"/>
    <property type="project" value="InterPro"/>
</dbReference>
<accession>A0A1I2JV35</accession>
<keyword evidence="5" id="KW-1185">Reference proteome</keyword>
<dbReference type="SMART" id="SM00278">
    <property type="entry name" value="HhH1"/>
    <property type="match status" value="2"/>
</dbReference>
<dbReference type="InterPro" id="IPR003583">
    <property type="entry name" value="Hlx-hairpin-Hlx_DNA-bd_motif"/>
</dbReference>
<dbReference type="GO" id="GO:0015628">
    <property type="term" value="P:protein secretion by the type II secretion system"/>
    <property type="evidence" value="ECO:0007669"/>
    <property type="project" value="TreeGrafter"/>
</dbReference>
<dbReference type="GeneID" id="90545306"/>
<evidence type="ECO:0000259" key="3">
    <source>
        <dbReference type="SMART" id="SM00278"/>
    </source>
</evidence>
<feature type="compositionally biased region" description="Polar residues" evidence="1">
    <location>
        <begin position="125"/>
        <end position="144"/>
    </location>
</feature>
<dbReference type="GO" id="GO:0003677">
    <property type="term" value="F:DNA binding"/>
    <property type="evidence" value="ECO:0007669"/>
    <property type="project" value="InterPro"/>
</dbReference>
<evidence type="ECO:0000313" key="5">
    <source>
        <dbReference type="Proteomes" id="UP000182135"/>
    </source>
</evidence>
<dbReference type="Gene3D" id="1.10.150.280">
    <property type="entry name" value="AF1531-like domain"/>
    <property type="match status" value="1"/>
</dbReference>
<evidence type="ECO:0000256" key="1">
    <source>
        <dbReference type="SAM" id="MobiDB-lite"/>
    </source>
</evidence>
<feature type="region of interest" description="Disordered" evidence="1">
    <location>
        <begin position="118"/>
        <end position="155"/>
    </location>
</feature>
<dbReference type="eggNOG" id="COG1555">
    <property type="taxonomic scope" value="Bacteria"/>
</dbReference>